<reference evidence="2" key="1">
    <citation type="submission" date="2023-10" db="EMBL/GenBank/DDBJ databases">
        <authorList>
            <person name="Chen Y."/>
            <person name="Shah S."/>
            <person name="Dougan E. K."/>
            <person name="Thang M."/>
            <person name="Chan C."/>
        </authorList>
    </citation>
    <scope>NUCLEOTIDE SEQUENCE [LARGE SCALE GENOMIC DNA]</scope>
</reference>
<feature type="region of interest" description="Disordered" evidence="1">
    <location>
        <begin position="154"/>
        <end position="173"/>
    </location>
</feature>
<protein>
    <submittedName>
        <fullName evidence="2">Uncharacterized protein</fullName>
    </submittedName>
</protein>
<evidence type="ECO:0000313" key="3">
    <source>
        <dbReference type="Proteomes" id="UP001189429"/>
    </source>
</evidence>
<organism evidence="2 3">
    <name type="scientific">Prorocentrum cordatum</name>
    <dbReference type="NCBI Taxonomy" id="2364126"/>
    <lineage>
        <taxon>Eukaryota</taxon>
        <taxon>Sar</taxon>
        <taxon>Alveolata</taxon>
        <taxon>Dinophyceae</taxon>
        <taxon>Prorocentrales</taxon>
        <taxon>Prorocentraceae</taxon>
        <taxon>Prorocentrum</taxon>
    </lineage>
</organism>
<dbReference type="Proteomes" id="UP001189429">
    <property type="component" value="Unassembled WGS sequence"/>
</dbReference>
<sequence length="210" mass="22525">MKDLIARLEADALPEASHEEFCDEGVSKAVGERDEGVGESGTINKDMTIKTAEASQLPVEIATLSTQIAENKKGLPEATELRAAGFHAHFGTFCEAEAGLAALKEAAADGQAWRDRAAFWPEGGRAPARVNHFGSHGQDRGRLRARRVRCGPSRVAGGLKGHHRHTAGDRGRLRARHLGRRGSGVPGHGLVPHFQTENEADMAAKDTEKT</sequence>
<proteinExistence type="predicted"/>
<evidence type="ECO:0000256" key="1">
    <source>
        <dbReference type="SAM" id="MobiDB-lite"/>
    </source>
</evidence>
<comment type="caution">
    <text evidence="2">The sequence shown here is derived from an EMBL/GenBank/DDBJ whole genome shotgun (WGS) entry which is preliminary data.</text>
</comment>
<evidence type="ECO:0000313" key="2">
    <source>
        <dbReference type="EMBL" id="CAK0852396.1"/>
    </source>
</evidence>
<keyword evidence="3" id="KW-1185">Reference proteome</keyword>
<gene>
    <name evidence="2" type="ORF">PCOR1329_LOCUS44199</name>
</gene>
<accession>A0ABN9U427</accession>
<feature type="region of interest" description="Disordered" evidence="1">
    <location>
        <begin position="178"/>
        <end position="210"/>
    </location>
</feature>
<feature type="non-terminal residue" evidence="2">
    <location>
        <position position="210"/>
    </location>
</feature>
<dbReference type="EMBL" id="CAUYUJ010015310">
    <property type="protein sequence ID" value="CAK0852396.1"/>
    <property type="molecule type" value="Genomic_DNA"/>
</dbReference>
<name>A0ABN9U427_9DINO</name>